<sequence>MGLERSIEDRVGEVMYRPKVTKGVADRTIRDWFTKGIKAPDLPDKAVMTELYLIYIPFWRFVAQGKAVACGYSEYDEKTGNTIRNIYKELIDDEFVWTEVACDTGKYGMSKLWLEPGDEVAYTPGMVVAMEPGGSAVEASRRGREAIRQMIDDTAAKRIDTLTLEKSFLLPKVFELVYAPVWIAHYAYQGGDYTAILDAVRGEILGGTAPINLTARSRMMILSLAAGGIMIGSSLAMLLHAGTHPLSELFQVILLLLGIAMSMAAYPAFKEGRTFVSSGTMKNITSLRPAVRVPKKLTDHEILKRDSTILLCPVCGEEVEQPWGEVISVCKKCHRLLNVTSDEVKVVPYDVARPDMLAEAAMESEPEYIPFWKFDVELAVTDKLRGGDTKTGLPDISGKRSYYICAADIPRYLAERWEVDLTIRNPVFAELPLDKRVDLKPVVINQNTATELSEFLFLRYEEEKPGILQVLRYDLDVKGSRIVYVPYFVEDKTYIPGI</sequence>
<evidence type="ECO:0000313" key="3">
    <source>
        <dbReference type="Proteomes" id="UP001141422"/>
    </source>
</evidence>
<accession>A0ABT4IHY6</accession>
<keyword evidence="1" id="KW-1133">Transmembrane helix</keyword>
<name>A0ABT4IHY6_9EURY</name>
<gene>
    <name evidence="2" type="ORF">O0S10_09050</name>
</gene>
<feature type="transmembrane region" description="Helical" evidence="1">
    <location>
        <begin position="249"/>
        <end position="269"/>
    </location>
</feature>
<evidence type="ECO:0000313" key="2">
    <source>
        <dbReference type="EMBL" id="MCZ0861365.1"/>
    </source>
</evidence>
<comment type="caution">
    <text evidence="2">The sequence shown here is derived from an EMBL/GenBank/DDBJ whole genome shotgun (WGS) entry which is preliminary data.</text>
</comment>
<keyword evidence="3" id="KW-1185">Reference proteome</keyword>
<keyword evidence="1" id="KW-0472">Membrane</keyword>
<dbReference type="RefSeq" id="WP_268925553.1">
    <property type="nucleotide sequence ID" value="NZ_JAPTGB010000022.1"/>
</dbReference>
<evidence type="ECO:0000256" key="1">
    <source>
        <dbReference type="SAM" id="Phobius"/>
    </source>
</evidence>
<organism evidence="2 3">
    <name type="scientific">Methanocorpusculum petauri</name>
    <dbReference type="NCBI Taxonomy" id="3002863"/>
    <lineage>
        <taxon>Archaea</taxon>
        <taxon>Methanobacteriati</taxon>
        <taxon>Methanobacteriota</taxon>
        <taxon>Stenosarchaea group</taxon>
        <taxon>Methanomicrobia</taxon>
        <taxon>Methanomicrobiales</taxon>
        <taxon>Methanocorpusculaceae</taxon>
        <taxon>Methanocorpusculum</taxon>
    </lineage>
</organism>
<protein>
    <submittedName>
        <fullName evidence="2">Uncharacterized protein</fullName>
    </submittedName>
</protein>
<dbReference type="EMBL" id="JAPTGB010000022">
    <property type="protein sequence ID" value="MCZ0861365.1"/>
    <property type="molecule type" value="Genomic_DNA"/>
</dbReference>
<keyword evidence="1" id="KW-0812">Transmembrane</keyword>
<dbReference type="Proteomes" id="UP001141422">
    <property type="component" value="Unassembled WGS sequence"/>
</dbReference>
<proteinExistence type="predicted"/>
<feature type="transmembrane region" description="Helical" evidence="1">
    <location>
        <begin position="221"/>
        <end position="243"/>
    </location>
</feature>
<reference evidence="2" key="1">
    <citation type="submission" date="2022-12" db="EMBL/GenBank/DDBJ databases">
        <title>Isolation and characterisation of novel Methanocorpusculum spp. from native Australian herbivores indicates the genus is ancestrally host-associated.</title>
        <authorList>
            <person name="Volmer J.G."/>
            <person name="Soo R.M."/>
            <person name="Evans P.N."/>
            <person name="Hoedt E.C."/>
            <person name="Astorga Alsina A.L."/>
            <person name="Woodcroft B.J."/>
            <person name="Tyson G.W."/>
            <person name="Hugenholtz P."/>
            <person name="Morrison M."/>
        </authorList>
    </citation>
    <scope>NUCLEOTIDE SEQUENCE</scope>
    <source>
        <strain evidence="2">MG</strain>
    </source>
</reference>